<feature type="region of interest" description="Disordered" evidence="3">
    <location>
        <begin position="68"/>
        <end position="95"/>
    </location>
</feature>
<name>A0AAN7YEZ2_9PEZI</name>
<evidence type="ECO:0000313" key="6">
    <source>
        <dbReference type="Proteomes" id="UP001310890"/>
    </source>
</evidence>
<dbReference type="GO" id="GO:0005634">
    <property type="term" value="C:nucleus"/>
    <property type="evidence" value="ECO:0007669"/>
    <property type="project" value="UniProtKB-SubCell"/>
</dbReference>
<dbReference type="SUPFAM" id="SSF57701">
    <property type="entry name" value="Zn2/Cys6 DNA-binding domain"/>
    <property type="match status" value="1"/>
</dbReference>
<dbReference type="InterPro" id="IPR002937">
    <property type="entry name" value="Amino_oxidase"/>
</dbReference>
<dbReference type="PANTHER" id="PTHR37534">
    <property type="entry name" value="TRANSCRIPTIONAL ACTIVATOR PROTEIN UGA3"/>
    <property type="match status" value="1"/>
</dbReference>
<evidence type="ECO:0000256" key="1">
    <source>
        <dbReference type="ARBA" id="ARBA00004123"/>
    </source>
</evidence>
<dbReference type="InterPro" id="IPR036864">
    <property type="entry name" value="Zn2-C6_fun-type_DNA-bd_sf"/>
</dbReference>
<dbReference type="PROSITE" id="PS50048">
    <property type="entry name" value="ZN2_CY6_FUNGAL_2"/>
    <property type="match status" value="1"/>
</dbReference>
<dbReference type="GO" id="GO:0000976">
    <property type="term" value="F:transcription cis-regulatory region binding"/>
    <property type="evidence" value="ECO:0007669"/>
    <property type="project" value="TreeGrafter"/>
</dbReference>
<feature type="domain" description="Zn(2)-C6 fungal-type" evidence="4">
    <location>
        <begin position="5"/>
        <end position="34"/>
    </location>
</feature>
<evidence type="ECO:0000313" key="5">
    <source>
        <dbReference type="EMBL" id="KAK5110421.1"/>
    </source>
</evidence>
<dbReference type="Gene3D" id="4.10.240.10">
    <property type="entry name" value="Zn(2)-C6 fungal-type DNA-binding domain"/>
    <property type="match status" value="1"/>
</dbReference>
<dbReference type="Proteomes" id="UP001310890">
    <property type="component" value="Unassembled WGS sequence"/>
</dbReference>
<protein>
    <recommendedName>
        <fullName evidence="4">Zn(2)-C6 fungal-type domain-containing protein</fullName>
    </recommendedName>
</protein>
<dbReference type="GO" id="GO:0000981">
    <property type="term" value="F:DNA-binding transcription factor activity, RNA polymerase II-specific"/>
    <property type="evidence" value="ECO:0007669"/>
    <property type="project" value="InterPro"/>
</dbReference>
<dbReference type="GO" id="GO:0045944">
    <property type="term" value="P:positive regulation of transcription by RNA polymerase II"/>
    <property type="evidence" value="ECO:0007669"/>
    <property type="project" value="TreeGrafter"/>
</dbReference>
<organism evidence="5 6">
    <name type="scientific">Meristemomyces frigidus</name>
    <dbReference type="NCBI Taxonomy" id="1508187"/>
    <lineage>
        <taxon>Eukaryota</taxon>
        <taxon>Fungi</taxon>
        <taxon>Dikarya</taxon>
        <taxon>Ascomycota</taxon>
        <taxon>Pezizomycotina</taxon>
        <taxon>Dothideomycetes</taxon>
        <taxon>Dothideomycetidae</taxon>
        <taxon>Mycosphaerellales</taxon>
        <taxon>Teratosphaeriaceae</taxon>
        <taxon>Meristemomyces</taxon>
    </lineage>
</organism>
<dbReference type="CDD" id="cd00067">
    <property type="entry name" value="GAL4"/>
    <property type="match status" value="1"/>
</dbReference>
<dbReference type="SUPFAM" id="SSF51905">
    <property type="entry name" value="FAD/NAD(P)-binding domain"/>
    <property type="match status" value="1"/>
</dbReference>
<dbReference type="Pfam" id="PF01593">
    <property type="entry name" value="Amino_oxidase"/>
    <property type="match status" value="1"/>
</dbReference>
<evidence type="ECO:0000259" key="4">
    <source>
        <dbReference type="PROSITE" id="PS50048"/>
    </source>
</evidence>
<comment type="caution">
    <text evidence="5">The sequence shown here is derived from an EMBL/GenBank/DDBJ whole genome shotgun (WGS) entry which is preliminary data.</text>
</comment>
<sequence length="539" mass="60113">MPRDGCKECSKRRIECDKGTPECRKCLKKGITCTGYGRQFTFVGGIAIRGKFKGQTVPLLLETGRLEAGPGPISQVEHPKALTQSRGSSELPPALDHDNDILAQVPRTLTDADASKVALRFDSDDVHEYDAILELADRRSQSTNLHNPATDLVLEILKPGISMLFSYFTNLFVPPLLDRDLALGVSSHDLEVHLDILIPKQPGYSTGGADKISVFKTAISAALGLYIKQAKGDYTGNEIHIDLKRLEQIVLPVTPVNPGMHILPWVYFIAAASSKDFHQRSFFSARLLEVYQKTRMNNIVVAIKRLEQIWLLQPNGEWARHPTLISPDELVDRSLKKFVNVDGKYGRIVMHLPHNETYSPTAAKYDKISLRQPRQHELLRVAQIVAFCEYSYVYSIEFLAKYKFHGGQCSLPIKFFQEASGTRNLSWSFNTPVASTKDDGSSITVATRTGQSFQTARMICAISLNILKDVSFSPALSPEKLNTSQTEHVNKGVKVHTECRNRELRAWTGINYPNNKLLYAFGDGTTPNRNTHIVAFGAS</sequence>
<comment type="subcellular location">
    <subcellularLocation>
        <location evidence="1">Nucleus</location>
    </subcellularLocation>
</comment>
<dbReference type="InterPro" id="IPR021858">
    <property type="entry name" value="Fun_TF"/>
</dbReference>
<dbReference type="InterPro" id="IPR036188">
    <property type="entry name" value="FAD/NAD-bd_sf"/>
</dbReference>
<evidence type="ECO:0000256" key="3">
    <source>
        <dbReference type="SAM" id="MobiDB-lite"/>
    </source>
</evidence>
<dbReference type="Pfam" id="PF11951">
    <property type="entry name" value="Fungal_trans_2"/>
    <property type="match status" value="1"/>
</dbReference>
<dbReference type="GO" id="GO:0016491">
    <property type="term" value="F:oxidoreductase activity"/>
    <property type="evidence" value="ECO:0007669"/>
    <property type="project" value="InterPro"/>
</dbReference>
<dbReference type="AlphaFoldDB" id="A0AAN7YEZ2"/>
<gene>
    <name evidence="5" type="ORF">LTR62_005772</name>
</gene>
<proteinExistence type="predicted"/>
<keyword evidence="2" id="KW-0539">Nucleus</keyword>
<dbReference type="PROSITE" id="PS00463">
    <property type="entry name" value="ZN2_CY6_FUNGAL_1"/>
    <property type="match status" value="1"/>
</dbReference>
<dbReference type="GO" id="GO:0008270">
    <property type="term" value="F:zinc ion binding"/>
    <property type="evidence" value="ECO:0007669"/>
    <property type="project" value="InterPro"/>
</dbReference>
<evidence type="ECO:0000256" key="2">
    <source>
        <dbReference type="ARBA" id="ARBA00023242"/>
    </source>
</evidence>
<dbReference type="EMBL" id="JAVRRL010000049">
    <property type="protein sequence ID" value="KAK5110421.1"/>
    <property type="molecule type" value="Genomic_DNA"/>
</dbReference>
<dbReference type="InterPro" id="IPR001138">
    <property type="entry name" value="Zn2Cys6_DnaBD"/>
</dbReference>
<reference evidence="5" key="1">
    <citation type="submission" date="2023-08" db="EMBL/GenBank/DDBJ databases">
        <title>Black Yeasts Isolated from many extreme environments.</title>
        <authorList>
            <person name="Coleine C."/>
            <person name="Stajich J.E."/>
            <person name="Selbmann L."/>
        </authorList>
    </citation>
    <scope>NUCLEOTIDE SEQUENCE</scope>
    <source>
        <strain evidence="5">CCFEE 5401</strain>
    </source>
</reference>
<dbReference type="PANTHER" id="PTHR37534:SF7">
    <property type="entry name" value="TRANSCRIPTIONAL ACTIVATOR PROTEIN UGA3"/>
    <property type="match status" value="1"/>
</dbReference>
<dbReference type="Gene3D" id="3.90.660.10">
    <property type="match status" value="2"/>
</dbReference>
<accession>A0AAN7YEZ2</accession>
<dbReference type="Pfam" id="PF00172">
    <property type="entry name" value="Zn_clus"/>
    <property type="match status" value="1"/>
</dbReference>